<dbReference type="PANTHER" id="PTHR44858">
    <property type="entry name" value="TETRATRICOPEPTIDE REPEAT PROTEIN 6"/>
    <property type="match status" value="1"/>
</dbReference>
<sequence>FIEVTTSMVLNFEPGKSKNVGFVTNKSNDCILLQFESDGFTTPDEKVKELLKKLTETKYLYALKLLFENPINQFSPQVLRDSLVALSDPTPFDYYSRQSAIRLELHLRIWVAVLEQICFTQMRLSKGLRDKIYNSLASFSEIHRKTTQVLQEGIDNNYNSDFNQFNKLNNNEEDRNILKKRNYNIDFLLVHLRDTLHSLRDDETWTQELMRRTKDLLKTVLNVSTGILSVVAPGITTSSDNCSFFSKLAQLRKGLTFKYPVAVYYVDWRIMLIIRHNIIKWSEDTEKVISKKFGEMILMEYLWSYLEREWNNLADKTMLDSQTKFDKISNNVSNTLRNIGNLINDLAGNEPLTFPHTLWFGILDLAHNLIKSSDRTATHGLSYYLAIESLNKAPSSFIQFKAIEILLHLYNINSKLFTIVELDFNQYSQKLNENNSKAESDNFQNLLMFVKKNYLIDEKEECLDQNTFLMEQEGYNSCNIIDIIADTMTCPISHEPVDNLCILKCQHEISLYNLRKLKQKNCPKCREIIEETGRILPSDQVKVDQNESDSDTSEVDLVLTKKKQSSKEITFNSSKSLQSIFQRTSKKQHPAHQNVIRELLERNYEEAKYWCNEFLKIFPKSYSMRCILAYIYKNLNHHEQAYLNLNKAIGLNPKNPIAYFIQGEIFFKEKKYIDADFALNNSIYRKAKFNNIHLIIGNISLHYCNSRKAALQNYNIELQSNPNNYLCLKNCAYIYEKQENYLNTLEMLRKLLNINENDSLILCYYGEILMKLGRYVEAELYYTKANNIDPENIHILIKRAITYIVLQKYDKSFLDLNRVLKLDPLNTLAHYYKGLICYLLNDTSDALAALTRCTELDSNDDLAKAQLYYLEFLRDKDYLKDIIITKVNQISNIDEDKSLLLIRCKIYIELEMYEKALKDSYNLFNKSREDISIFFPLKKYLSFWSYLCNYCSLNDYESKSYGIVDNFNTYMFKGKRCYFLSNLENIDDNNNLLFRDDHNSLSGRILHVSESSKFFNPQKFPKLSSFFFLPNFVAWKICIERILSKECTVIFVVEAGYDSPQKHQRHQEHKLNYDKISEIIGLGWIEYELPFELIKWNWIRPSIKVENGTIDMKIDYVRLNSFERGPIYLPKMGHLLPTYKSQPNVPEAFEDKYFSKKEMENFFELKEILNYL</sequence>
<keyword evidence="5" id="KW-1185">Reference proteome</keyword>
<organism evidence="4 5">
    <name type="scientific">Funneliformis caledonium</name>
    <dbReference type="NCBI Taxonomy" id="1117310"/>
    <lineage>
        <taxon>Eukaryota</taxon>
        <taxon>Fungi</taxon>
        <taxon>Fungi incertae sedis</taxon>
        <taxon>Mucoromycota</taxon>
        <taxon>Glomeromycotina</taxon>
        <taxon>Glomeromycetes</taxon>
        <taxon>Glomerales</taxon>
        <taxon>Glomeraceae</taxon>
        <taxon>Funneliformis</taxon>
    </lineage>
</organism>
<gene>
    <name evidence="4" type="ORF">FCALED_LOCUS8720</name>
</gene>
<evidence type="ECO:0000313" key="4">
    <source>
        <dbReference type="EMBL" id="CAG8603806.1"/>
    </source>
</evidence>
<protein>
    <submittedName>
        <fullName evidence="4">13775_t:CDS:1</fullName>
    </submittedName>
</protein>
<dbReference type="InterPro" id="IPR011990">
    <property type="entry name" value="TPR-like_helical_dom_sf"/>
</dbReference>
<dbReference type="InterPro" id="IPR050498">
    <property type="entry name" value="Ycf3"/>
</dbReference>
<dbReference type="Pfam" id="PF13181">
    <property type="entry name" value="TPR_8"/>
    <property type="match status" value="2"/>
</dbReference>
<evidence type="ECO:0000256" key="1">
    <source>
        <dbReference type="ARBA" id="ARBA00022737"/>
    </source>
</evidence>
<evidence type="ECO:0000313" key="5">
    <source>
        <dbReference type="Proteomes" id="UP000789570"/>
    </source>
</evidence>
<feature type="non-terminal residue" evidence="4">
    <location>
        <position position="1"/>
    </location>
</feature>
<comment type="caution">
    <text evidence="4">The sequence shown here is derived from an EMBL/GenBank/DDBJ whole genome shotgun (WGS) entry which is preliminary data.</text>
</comment>
<keyword evidence="2 3" id="KW-0802">TPR repeat</keyword>
<feature type="repeat" description="TPR" evidence="3">
    <location>
        <begin position="759"/>
        <end position="792"/>
    </location>
</feature>
<reference evidence="4" key="1">
    <citation type="submission" date="2021-06" db="EMBL/GenBank/DDBJ databases">
        <authorList>
            <person name="Kallberg Y."/>
            <person name="Tangrot J."/>
            <person name="Rosling A."/>
        </authorList>
    </citation>
    <scope>NUCLEOTIDE SEQUENCE</scope>
    <source>
        <strain evidence="4">UK204</strain>
    </source>
</reference>
<dbReference type="InterPro" id="IPR019734">
    <property type="entry name" value="TPR_rpt"/>
</dbReference>
<dbReference type="SUPFAM" id="SSF57850">
    <property type="entry name" value="RING/U-box"/>
    <property type="match status" value="1"/>
</dbReference>
<dbReference type="SUPFAM" id="SSF48452">
    <property type="entry name" value="TPR-like"/>
    <property type="match status" value="1"/>
</dbReference>
<proteinExistence type="predicted"/>
<name>A0A9N9CJ89_9GLOM</name>
<dbReference type="OrthoDB" id="2423701at2759"/>
<dbReference type="AlphaFoldDB" id="A0A9N9CJ89"/>
<dbReference type="EMBL" id="CAJVPQ010002642">
    <property type="protein sequence ID" value="CAG8603806.1"/>
    <property type="molecule type" value="Genomic_DNA"/>
</dbReference>
<keyword evidence="1" id="KW-0677">Repeat</keyword>
<dbReference type="PROSITE" id="PS50005">
    <property type="entry name" value="TPR"/>
    <property type="match status" value="2"/>
</dbReference>
<feature type="repeat" description="TPR" evidence="3">
    <location>
        <begin position="622"/>
        <end position="655"/>
    </location>
</feature>
<evidence type="ECO:0000256" key="3">
    <source>
        <dbReference type="PROSITE-ProRule" id="PRU00339"/>
    </source>
</evidence>
<dbReference type="Gene3D" id="1.25.40.10">
    <property type="entry name" value="Tetratricopeptide repeat domain"/>
    <property type="match status" value="1"/>
</dbReference>
<accession>A0A9N9CJ89</accession>
<evidence type="ECO:0000256" key="2">
    <source>
        <dbReference type="ARBA" id="ARBA00022803"/>
    </source>
</evidence>
<dbReference type="Proteomes" id="UP000789570">
    <property type="component" value="Unassembled WGS sequence"/>
</dbReference>
<dbReference type="SMART" id="SM00028">
    <property type="entry name" value="TPR"/>
    <property type="match status" value="6"/>
</dbReference>
<dbReference type="PANTHER" id="PTHR44858:SF1">
    <property type="entry name" value="UDP-N-ACETYLGLUCOSAMINE--PEPTIDE N-ACETYLGLUCOSAMINYLTRANSFERASE SPINDLY-RELATED"/>
    <property type="match status" value="1"/>
</dbReference>
<dbReference type="Pfam" id="PF13432">
    <property type="entry name" value="TPR_16"/>
    <property type="match status" value="1"/>
</dbReference>